<accession>A0ABR7TYS4</accession>
<keyword evidence="1" id="KW-0732">Signal</keyword>
<keyword evidence="3" id="KW-1185">Reference proteome</keyword>
<dbReference type="EMBL" id="JACVFC010000007">
    <property type="protein sequence ID" value="MBC9934918.1"/>
    <property type="molecule type" value="Genomic_DNA"/>
</dbReference>
<protein>
    <submittedName>
        <fullName evidence="2">Uncharacterized protein</fullName>
    </submittedName>
</protein>
<organism evidence="2 3">
    <name type="scientific">Chitinophaga qingshengii</name>
    <dbReference type="NCBI Taxonomy" id="1569794"/>
    <lineage>
        <taxon>Bacteria</taxon>
        <taxon>Pseudomonadati</taxon>
        <taxon>Bacteroidota</taxon>
        <taxon>Chitinophagia</taxon>
        <taxon>Chitinophagales</taxon>
        <taxon>Chitinophagaceae</taxon>
        <taxon>Chitinophaga</taxon>
    </lineage>
</organism>
<gene>
    <name evidence="2" type="ORF">ICL07_31360</name>
</gene>
<dbReference type="RefSeq" id="WP_188092013.1">
    <property type="nucleotide sequence ID" value="NZ_JACVFC010000007.1"/>
</dbReference>
<evidence type="ECO:0000313" key="2">
    <source>
        <dbReference type="EMBL" id="MBC9934918.1"/>
    </source>
</evidence>
<feature type="chain" id="PRO_5047327259" evidence="1">
    <location>
        <begin position="24"/>
        <end position="197"/>
    </location>
</feature>
<name>A0ABR7TYS4_9BACT</name>
<proteinExistence type="predicted"/>
<reference evidence="2 3" key="1">
    <citation type="submission" date="2020-09" db="EMBL/GenBank/DDBJ databases">
        <title>Genome sequences of type strains of Chitinophaga qingshengii and Chitinophaga varians.</title>
        <authorList>
            <person name="Kittiwongwattana C."/>
        </authorList>
    </citation>
    <scope>NUCLEOTIDE SEQUENCE [LARGE SCALE GENOMIC DNA]</scope>
    <source>
        <strain evidence="2 3">JCM 30026</strain>
    </source>
</reference>
<feature type="signal peptide" evidence="1">
    <location>
        <begin position="1"/>
        <end position="23"/>
    </location>
</feature>
<comment type="caution">
    <text evidence="2">The sequence shown here is derived from an EMBL/GenBank/DDBJ whole genome shotgun (WGS) entry which is preliminary data.</text>
</comment>
<dbReference type="Proteomes" id="UP000659124">
    <property type="component" value="Unassembled WGS sequence"/>
</dbReference>
<sequence length="197" mass="22949">MRKVWIGLLLLLGGVLMCSARTADFTLLKDLQGKYAAQLLTNCALNGTFLKPFSAPLRNKYYKDETDFYLKEQRTDSLNQLLYSLEEYLKKLPPAKKEQVLQQMDSWCFFWITVQHSTTRAEISSEFLLEDILYEIVPFKKLIGKYFKVPAQTPSSLSSTQMDLVMNDIYNYYATQPVKSQQKILNNYFMLLGKYKN</sequence>
<evidence type="ECO:0000256" key="1">
    <source>
        <dbReference type="SAM" id="SignalP"/>
    </source>
</evidence>
<evidence type="ECO:0000313" key="3">
    <source>
        <dbReference type="Proteomes" id="UP000659124"/>
    </source>
</evidence>